<accession>A0A109V0K5</accession>
<keyword evidence="5" id="KW-0560">Oxidoreductase</keyword>
<dbReference type="CDD" id="cd07363">
    <property type="entry name" value="45_DOPA_Dioxygenase"/>
    <property type="match status" value="1"/>
</dbReference>
<dbReference type="Pfam" id="PF02900">
    <property type="entry name" value="LigB"/>
    <property type="match status" value="1"/>
</dbReference>
<dbReference type="PANTHER" id="PTHR30096:SF0">
    <property type="entry name" value="4,5-DOPA DIOXYGENASE EXTRADIOL-LIKE PROTEIN"/>
    <property type="match status" value="1"/>
</dbReference>
<evidence type="ECO:0000256" key="4">
    <source>
        <dbReference type="ARBA" id="ARBA00022833"/>
    </source>
</evidence>
<evidence type="ECO:0000313" key="9">
    <source>
        <dbReference type="Proteomes" id="UP000243052"/>
    </source>
</evidence>
<dbReference type="SUPFAM" id="SSF53213">
    <property type="entry name" value="LigB-like"/>
    <property type="match status" value="1"/>
</dbReference>
<keyword evidence="4" id="KW-0862">Zinc</keyword>
<proteinExistence type="inferred from homology"/>
<dbReference type="GeneID" id="28726328"/>
<keyword evidence="3" id="KW-0479">Metal-binding</keyword>
<evidence type="ECO:0000259" key="7">
    <source>
        <dbReference type="Pfam" id="PF02900"/>
    </source>
</evidence>
<feature type="chain" id="PRO_5007141064" evidence="6">
    <location>
        <begin position="21"/>
        <end position="388"/>
    </location>
</feature>
<evidence type="ECO:0000256" key="3">
    <source>
        <dbReference type="ARBA" id="ARBA00022723"/>
    </source>
</evidence>
<dbReference type="PANTHER" id="PTHR30096">
    <property type="entry name" value="4,5-DOPA DIOXYGENASE EXTRADIOL-LIKE PROTEIN"/>
    <property type="match status" value="1"/>
</dbReference>
<evidence type="ECO:0000313" key="8">
    <source>
        <dbReference type="EMBL" id="AMD22951.1"/>
    </source>
</evidence>
<reference evidence="8 9" key="1">
    <citation type="submission" date="2016-01" db="EMBL/GenBank/DDBJ databases">
        <title>Genome sequence of the yeast Holleya sinecauda.</title>
        <authorList>
            <person name="Dietrich F.S."/>
        </authorList>
    </citation>
    <scope>NUCLEOTIDE SEQUENCE [LARGE SCALE GENOMIC DNA]</scope>
    <source>
        <strain evidence="8 9">ATCC 58844</strain>
    </source>
</reference>
<dbReference type="GO" id="GO:0016702">
    <property type="term" value="F:oxidoreductase activity, acting on single donors with incorporation of molecular oxygen, incorporation of two atoms of oxygen"/>
    <property type="evidence" value="ECO:0007669"/>
    <property type="project" value="UniProtKB-ARBA"/>
</dbReference>
<dbReference type="GO" id="GO:0008198">
    <property type="term" value="F:ferrous iron binding"/>
    <property type="evidence" value="ECO:0007669"/>
    <property type="project" value="InterPro"/>
</dbReference>
<dbReference type="EMBL" id="CP014248">
    <property type="protein sequence ID" value="AMD22951.1"/>
    <property type="molecule type" value="Genomic_DNA"/>
</dbReference>
<evidence type="ECO:0000256" key="5">
    <source>
        <dbReference type="ARBA" id="ARBA00023002"/>
    </source>
</evidence>
<evidence type="ECO:0000256" key="6">
    <source>
        <dbReference type="SAM" id="SignalP"/>
    </source>
</evidence>
<dbReference type="OrthoDB" id="7396853at2759"/>
<dbReference type="InterPro" id="IPR014436">
    <property type="entry name" value="Extradiol_dOase_DODA"/>
</dbReference>
<dbReference type="RefSeq" id="XP_017989947.1">
    <property type="nucleotide sequence ID" value="XM_018134458.1"/>
</dbReference>
<dbReference type="Gene3D" id="3.40.830.10">
    <property type="entry name" value="LigB-like"/>
    <property type="match status" value="1"/>
</dbReference>
<evidence type="ECO:0000256" key="2">
    <source>
        <dbReference type="ARBA" id="ARBA00007581"/>
    </source>
</evidence>
<feature type="signal peptide" evidence="6">
    <location>
        <begin position="1"/>
        <end position="20"/>
    </location>
</feature>
<keyword evidence="6" id="KW-0732">Signal</keyword>
<dbReference type="GO" id="GO:0008270">
    <property type="term" value="F:zinc ion binding"/>
    <property type="evidence" value="ECO:0007669"/>
    <property type="project" value="InterPro"/>
</dbReference>
<dbReference type="Proteomes" id="UP000243052">
    <property type="component" value="Chromosome viii"/>
</dbReference>
<sequence length="388" mass="42861">MNNLSFIYAVILFFIGLLASETYMKWFKTASSSALKKENIMNTKSEEAGKGGSISTGIDKLFEWNKGTTPVYFLSHGGPTFMYGDIDLGGDLGAFKTTQSIGKFIRNEIKPNFLIVVSAHWQSKGCNLVEISVPESAPDAEGSEGFSGLGRSDHQLADPLENKLIYDFYGFPDKLYKEEFHTRGNVALSKDIAKTINSSDDGLRAKLVRRGLDHGVWVPLKVAFSDSKPKDAYWDLDIPLVQVSLLGSDDFEAQYKLGQVLSKYRSMGGLVLTSGMSVHNLYHLQTMRTLKKAFPYVDQFHNTLRNIILTADNNGQKLNILNKTLSGLAAKELLAAAHPTLEHFMPIVVGLGAGEGITADDKYHISELYCAAVSSMGWMILQFGKYKD</sequence>
<name>A0A109V0K5_9SACH</name>
<dbReference type="InterPro" id="IPR004183">
    <property type="entry name" value="Xdiol_dOase_suB"/>
</dbReference>
<comment type="cofactor">
    <cofactor evidence="1">
        <name>Zn(2+)</name>
        <dbReference type="ChEBI" id="CHEBI:29105"/>
    </cofactor>
</comment>
<organism evidence="8 9">
    <name type="scientific">Eremothecium sinecaudum</name>
    <dbReference type="NCBI Taxonomy" id="45286"/>
    <lineage>
        <taxon>Eukaryota</taxon>
        <taxon>Fungi</taxon>
        <taxon>Dikarya</taxon>
        <taxon>Ascomycota</taxon>
        <taxon>Saccharomycotina</taxon>
        <taxon>Saccharomycetes</taxon>
        <taxon>Saccharomycetales</taxon>
        <taxon>Saccharomycetaceae</taxon>
        <taxon>Eremothecium</taxon>
    </lineage>
</organism>
<dbReference type="AlphaFoldDB" id="A0A109V0K5"/>
<keyword evidence="9" id="KW-1185">Reference proteome</keyword>
<gene>
    <name evidence="8" type="ORF">AW171_hschr85022</name>
</gene>
<feature type="domain" description="Extradiol ring-cleavage dioxygenase class III enzyme subunit B" evidence="7">
    <location>
        <begin position="71"/>
        <end position="357"/>
    </location>
</feature>
<comment type="similarity">
    <text evidence="2">Belongs to the DODA-type extradiol aromatic ring-opening dioxygenase family.</text>
</comment>
<evidence type="ECO:0000256" key="1">
    <source>
        <dbReference type="ARBA" id="ARBA00001947"/>
    </source>
</evidence>
<protein>
    <submittedName>
        <fullName evidence="8">HHR182Wp</fullName>
    </submittedName>
</protein>